<evidence type="ECO:0000256" key="4">
    <source>
        <dbReference type="ARBA" id="ARBA00022475"/>
    </source>
</evidence>
<protein>
    <recommendedName>
        <fullName evidence="3">proton-translocating NAD(P)(+) transhydrogenase</fullName>
        <ecNumber evidence="3">7.1.1.1</ecNumber>
    </recommendedName>
</protein>
<dbReference type="PANTHER" id="PTHR10160:SF19">
    <property type="entry name" value="PROTON-TRANSLOCATING NAD(P)(+) TRANSHYDROGENASE"/>
    <property type="match status" value="1"/>
</dbReference>
<dbReference type="RefSeq" id="WP_086995289.1">
    <property type="nucleotide sequence ID" value="NZ_FWER01000004.1"/>
</dbReference>
<dbReference type="Proteomes" id="UP000294576">
    <property type="component" value="Unassembled WGS sequence"/>
</dbReference>
<feature type="transmembrane region" description="Helical" evidence="13">
    <location>
        <begin position="100"/>
        <end position="120"/>
    </location>
</feature>
<comment type="subcellular location">
    <subcellularLocation>
        <location evidence="2">Cell inner membrane</location>
        <topology evidence="2">Multi-pass membrane protein</topology>
    </subcellularLocation>
</comment>
<dbReference type="OrthoDB" id="9810841at2"/>
<evidence type="ECO:0000256" key="10">
    <source>
        <dbReference type="ARBA" id="ARBA00023027"/>
    </source>
</evidence>
<proteinExistence type="predicted"/>
<dbReference type="InterPro" id="IPR024605">
    <property type="entry name" value="NADP_transhyd_a_C"/>
</dbReference>
<accession>A0A4R3Q3U7</accession>
<dbReference type="GO" id="GO:0050661">
    <property type="term" value="F:NADP binding"/>
    <property type="evidence" value="ECO:0007669"/>
    <property type="project" value="TreeGrafter"/>
</dbReference>
<reference evidence="15 16" key="1">
    <citation type="submission" date="2019-03" db="EMBL/GenBank/DDBJ databases">
        <title>Genomic Encyclopedia of Type Strains, Phase IV (KMG-V): Genome sequencing to study the core and pangenomes of soil and plant-associated prokaryotes.</title>
        <authorList>
            <person name="Whitman W."/>
        </authorList>
    </citation>
    <scope>NUCLEOTIDE SEQUENCE [LARGE SCALE GENOMIC DNA]</scope>
    <source>
        <strain evidence="15 16">Hc14</strain>
    </source>
</reference>
<keyword evidence="6 13" id="KW-0812">Transmembrane</keyword>
<evidence type="ECO:0000256" key="2">
    <source>
        <dbReference type="ARBA" id="ARBA00004429"/>
    </source>
</evidence>
<comment type="catalytic activity">
    <reaction evidence="12">
        <text>NAD(+) + NADPH + H(+)(in) = NADH + NADP(+) + H(+)(out)</text>
        <dbReference type="Rhea" id="RHEA:47992"/>
        <dbReference type="ChEBI" id="CHEBI:15378"/>
        <dbReference type="ChEBI" id="CHEBI:57540"/>
        <dbReference type="ChEBI" id="CHEBI:57783"/>
        <dbReference type="ChEBI" id="CHEBI:57945"/>
        <dbReference type="ChEBI" id="CHEBI:58349"/>
        <dbReference type="EC" id="7.1.1.1"/>
    </reaction>
</comment>
<evidence type="ECO:0000256" key="5">
    <source>
        <dbReference type="ARBA" id="ARBA00022519"/>
    </source>
</evidence>
<keyword evidence="11 13" id="KW-0472">Membrane</keyword>
<comment type="caution">
    <text evidence="15">The sequence shown here is derived from an EMBL/GenBank/DDBJ whole genome shotgun (WGS) entry which is preliminary data.</text>
</comment>
<evidence type="ECO:0000256" key="9">
    <source>
        <dbReference type="ARBA" id="ARBA00022989"/>
    </source>
</evidence>
<dbReference type="GO" id="GO:0008750">
    <property type="term" value="F:proton-translocating NAD(P)+ transhydrogenase activity"/>
    <property type="evidence" value="ECO:0007669"/>
    <property type="project" value="UniProtKB-EC"/>
</dbReference>
<evidence type="ECO:0000256" key="7">
    <source>
        <dbReference type="ARBA" id="ARBA00022857"/>
    </source>
</evidence>
<dbReference type="GO" id="GO:0006740">
    <property type="term" value="P:NADPH regeneration"/>
    <property type="evidence" value="ECO:0007669"/>
    <property type="project" value="TreeGrafter"/>
</dbReference>
<keyword evidence="9 13" id="KW-1133">Transmembrane helix</keyword>
<evidence type="ECO:0000256" key="3">
    <source>
        <dbReference type="ARBA" id="ARBA00012943"/>
    </source>
</evidence>
<dbReference type="EC" id="7.1.1.1" evidence="3"/>
<dbReference type="EMBL" id="SMBH01000006">
    <property type="protein sequence ID" value="TCU15830.1"/>
    <property type="molecule type" value="Genomic_DNA"/>
</dbReference>
<dbReference type="Pfam" id="PF12769">
    <property type="entry name" value="PNTB_4TM"/>
    <property type="match status" value="1"/>
</dbReference>
<name>A0A4R3Q3U7_RHISU</name>
<evidence type="ECO:0000313" key="16">
    <source>
        <dbReference type="Proteomes" id="UP000294576"/>
    </source>
</evidence>
<feature type="transmembrane region" description="Helical" evidence="13">
    <location>
        <begin position="73"/>
        <end position="94"/>
    </location>
</feature>
<evidence type="ECO:0000256" key="12">
    <source>
        <dbReference type="ARBA" id="ARBA00048202"/>
    </source>
</evidence>
<dbReference type="PANTHER" id="PTHR10160">
    <property type="entry name" value="NAD(P) TRANSHYDROGENASE"/>
    <property type="match status" value="1"/>
</dbReference>
<dbReference type="AlphaFoldDB" id="A0A4R3Q3U7"/>
<keyword evidence="10" id="KW-0520">NAD</keyword>
<feature type="domain" description="NAD(P) transhydrogenase alpha subunit C-terminal" evidence="14">
    <location>
        <begin position="45"/>
        <end position="129"/>
    </location>
</feature>
<evidence type="ECO:0000256" key="13">
    <source>
        <dbReference type="SAM" id="Phobius"/>
    </source>
</evidence>
<organism evidence="15 16">
    <name type="scientific">Rhizobium sullae</name>
    <name type="common">Rhizobium hedysari</name>
    <dbReference type="NCBI Taxonomy" id="50338"/>
    <lineage>
        <taxon>Bacteria</taxon>
        <taxon>Pseudomonadati</taxon>
        <taxon>Pseudomonadota</taxon>
        <taxon>Alphaproteobacteria</taxon>
        <taxon>Hyphomicrobiales</taxon>
        <taxon>Rhizobiaceae</taxon>
        <taxon>Rhizobium/Agrobacterium group</taxon>
        <taxon>Rhizobium</taxon>
    </lineage>
</organism>
<dbReference type="GO" id="GO:0005886">
    <property type="term" value="C:plasma membrane"/>
    <property type="evidence" value="ECO:0007669"/>
    <property type="project" value="UniProtKB-SubCell"/>
</dbReference>
<keyword evidence="4" id="KW-1003">Cell membrane</keyword>
<evidence type="ECO:0000256" key="1">
    <source>
        <dbReference type="ARBA" id="ARBA00003943"/>
    </source>
</evidence>
<comment type="function">
    <text evidence="1">The transhydrogenation between NADH and NADP is coupled to respiration and ATP hydrolysis and functions as a proton pump across the membrane.</text>
</comment>
<keyword evidence="8" id="KW-1278">Translocase</keyword>
<gene>
    <name evidence="15" type="ORF">EV132_106172</name>
</gene>
<keyword evidence="7" id="KW-0521">NADP</keyword>
<evidence type="ECO:0000313" key="15">
    <source>
        <dbReference type="EMBL" id="TCU15830.1"/>
    </source>
</evidence>
<evidence type="ECO:0000259" key="14">
    <source>
        <dbReference type="Pfam" id="PF12769"/>
    </source>
</evidence>
<feature type="transmembrane region" description="Helical" evidence="13">
    <location>
        <begin position="42"/>
        <end position="61"/>
    </location>
</feature>
<sequence length="132" mass="13655">MASEAMDKALEQLDQAVNAVVTAAAQAPEAASAATGGAIDPFIFQFAIFVLAIFVGYYVVWSVTPALHTPLMAVTNAISSVIVVGALLAVGISASGLATGFGFVALVLVSVNIFGGFLVTQRMLAMYRKKDK</sequence>
<evidence type="ECO:0000256" key="8">
    <source>
        <dbReference type="ARBA" id="ARBA00022967"/>
    </source>
</evidence>
<evidence type="ECO:0000256" key="11">
    <source>
        <dbReference type="ARBA" id="ARBA00023136"/>
    </source>
</evidence>
<keyword evidence="5" id="KW-0997">Cell inner membrane</keyword>
<evidence type="ECO:0000256" key="6">
    <source>
        <dbReference type="ARBA" id="ARBA00022692"/>
    </source>
</evidence>